<dbReference type="PANTHER" id="PTHR34294:SF1">
    <property type="entry name" value="TRANSCRIPTIONAL REGULATOR LSRR"/>
    <property type="match status" value="1"/>
</dbReference>
<dbReference type="InterPro" id="IPR037171">
    <property type="entry name" value="NagB/RpiA_transferase-like"/>
</dbReference>
<dbReference type="EMBL" id="LFTY01000002">
    <property type="protein sequence ID" value="KMW56150.1"/>
    <property type="molecule type" value="Genomic_DNA"/>
</dbReference>
<protein>
    <submittedName>
        <fullName evidence="6">Erythritol transcriptional regulator EryD</fullName>
    </submittedName>
</protein>
<dbReference type="GO" id="GO:0030246">
    <property type="term" value="F:carbohydrate binding"/>
    <property type="evidence" value="ECO:0007669"/>
    <property type="project" value="InterPro"/>
</dbReference>
<organism evidence="6 7">
    <name type="scientific">Candidatus Rhodobacter oscarellae</name>
    <dbReference type="NCBI Taxonomy" id="1675527"/>
    <lineage>
        <taxon>Bacteria</taxon>
        <taxon>Pseudomonadati</taxon>
        <taxon>Pseudomonadota</taxon>
        <taxon>Alphaproteobacteria</taxon>
        <taxon>Rhodobacterales</taxon>
        <taxon>Rhodobacter group</taxon>
        <taxon>Rhodobacter</taxon>
    </lineage>
</organism>
<evidence type="ECO:0000256" key="2">
    <source>
        <dbReference type="ARBA" id="ARBA00023015"/>
    </source>
</evidence>
<dbReference type="STRING" id="1675527.AIOL_001102"/>
<evidence type="ECO:0000313" key="7">
    <source>
        <dbReference type="Proteomes" id="UP000037178"/>
    </source>
</evidence>
<feature type="domain" description="Sugar-binding" evidence="5">
    <location>
        <begin position="59"/>
        <end position="312"/>
    </location>
</feature>
<name>A0A0J9E0A4_9RHOB</name>
<evidence type="ECO:0000259" key="5">
    <source>
        <dbReference type="Pfam" id="PF04198"/>
    </source>
</evidence>
<dbReference type="PATRIC" id="fig|1675527.3.peg.1173"/>
<dbReference type="RefSeq" id="WP_235438906.1">
    <property type="nucleotide sequence ID" value="NZ_LFTY01000002.1"/>
</dbReference>
<comment type="caution">
    <text evidence="6">The sequence shown here is derived from an EMBL/GenBank/DDBJ whole genome shotgun (WGS) entry which is preliminary data.</text>
</comment>
<dbReference type="Proteomes" id="UP000037178">
    <property type="component" value="Unassembled WGS sequence"/>
</dbReference>
<keyword evidence="3" id="KW-0238">DNA-binding</keyword>
<evidence type="ECO:0000313" key="6">
    <source>
        <dbReference type="EMBL" id="KMW56150.1"/>
    </source>
</evidence>
<sequence>MQSIDEDGLAIRAAWLHYAGGLTQAEVAKRLRIPSVKAHRLISRANQAGAVKVTIDGEIAECVALESQLTELYDLSYCEVVPDLLEEGLPLRALGTAGAGYLRRELERGQSDLVGFGHGRTLAAVVGQLPRMSAGDTKFVSLLGGLNRNYAANPHDVMHRLADKTGAEAYFMPVPFFANSQGDREVLLAQRGVRDVLEMAASSSVKLVGIGTVEPDAYLVSSGMIELAEIEDIKAKGGVGELLGHFFDDTGAIIETPLTDRTMSVGLAGLKDTQLVAVAGGEEKTRAIRSALMSKFLSGIITDERTAIALINQN</sequence>
<dbReference type="InterPro" id="IPR007324">
    <property type="entry name" value="Sugar-bd_dom_put"/>
</dbReference>
<keyword evidence="4" id="KW-0804">Transcription</keyword>
<gene>
    <name evidence="6" type="ORF">AIOL_001102</name>
</gene>
<evidence type="ECO:0000256" key="3">
    <source>
        <dbReference type="ARBA" id="ARBA00023125"/>
    </source>
</evidence>
<evidence type="ECO:0000256" key="1">
    <source>
        <dbReference type="ARBA" id="ARBA00010466"/>
    </source>
</evidence>
<dbReference type="SUPFAM" id="SSF100950">
    <property type="entry name" value="NagB/RpiA/CoA transferase-like"/>
    <property type="match status" value="1"/>
</dbReference>
<accession>A0A0J9E0A4</accession>
<evidence type="ECO:0000256" key="4">
    <source>
        <dbReference type="ARBA" id="ARBA00023163"/>
    </source>
</evidence>
<dbReference type="PANTHER" id="PTHR34294">
    <property type="entry name" value="TRANSCRIPTIONAL REGULATOR-RELATED"/>
    <property type="match status" value="1"/>
</dbReference>
<dbReference type="Gene3D" id="1.10.10.10">
    <property type="entry name" value="Winged helix-like DNA-binding domain superfamily/Winged helix DNA-binding domain"/>
    <property type="match status" value="1"/>
</dbReference>
<dbReference type="InterPro" id="IPR051054">
    <property type="entry name" value="SorC_transcr_regulators"/>
</dbReference>
<proteinExistence type="inferred from homology"/>
<keyword evidence="2" id="KW-0805">Transcription regulation</keyword>
<dbReference type="InterPro" id="IPR036388">
    <property type="entry name" value="WH-like_DNA-bd_sf"/>
</dbReference>
<comment type="similarity">
    <text evidence="1">Belongs to the SorC transcriptional regulatory family.</text>
</comment>
<dbReference type="GO" id="GO:0003677">
    <property type="term" value="F:DNA binding"/>
    <property type="evidence" value="ECO:0007669"/>
    <property type="project" value="UniProtKB-KW"/>
</dbReference>
<dbReference type="AlphaFoldDB" id="A0A0J9E0A4"/>
<reference evidence="6 7" key="1">
    <citation type="submission" date="2015-06" db="EMBL/GenBank/DDBJ databases">
        <title>Draft genome sequence of an Alphaproteobacteria species associated to the Mediterranean sponge Oscarella lobularis.</title>
        <authorList>
            <person name="Jourda C."/>
            <person name="Santini S."/>
            <person name="Claverie J.-M."/>
        </authorList>
    </citation>
    <scope>NUCLEOTIDE SEQUENCE [LARGE SCALE GENOMIC DNA]</scope>
    <source>
        <strain evidence="6">IGS</strain>
    </source>
</reference>
<dbReference type="Pfam" id="PF04198">
    <property type="entry name" value="Sugar-bind"/>
    <property type="match status" value="1"/>
</dbReference>
<keyword evidence="7" id="KW-1185">Reference proteome</keyword>
<dbReference type="Gene3D" id="3.40.50.1360">
    <property type="match status" value="1"/>
</dbReference>